<dbReference type="InterPro" id="IPR004827">
    <property type="entry name" value="bZIP"/>
</dbReference>
<dbReference type="GO" id="GO:0000977">
    <property type="term" value="F:RNA polymerase II transcription regulatory region sequence-specific DNA binding"/>
    <property type="evidence" value="ECO:0007669"/>
    <property type="project" value="TreeGrafter"/>
</dbReference>
<keyword evidence="5" id="KW-0539">Nucleus</keyword>
<dbReference type="PROSITE" id="PS00036">
    <property type="entry name" value="BZIP_BASIC"/>
    <property type="match status" value="1"/>
</dbReference>
<dbReference type="PROSITE" id="PS50217">
    <property type="entry name" value="BZIP"/>
    <property type="match status" value="1"/>
</dbReference>
<evidence type="ECO:0000313" key="9">
    <source>
        <dbReference type="Proteomes" id="UP001285441"/>
    </source>
</evidence>
<protein>
    <recommendedName>
        <fullName evidence="7">BZIP domain-containing protein</fullName>
    </recommendedName>
</protein>
<feature type="domain" description="BZIP" evidence="7">
    <location>
        <begin position="538"/>
        <end position="601"/>
    </location>
</feature>
<evidence type="ECO:0000256" key="1">
    <source>
        <dbReference type="ARBA" id="ARBA00004123"/>
    </source>
</evidence>
<dbReference type="EMBL" id="JAULSW010000007">
    <property type="protein sequence ID" value="KAK3375138.1"/>
    <property type="molecule type" value="Genomic_DNA"/>
</dbReference>
<dbReference type="PANTHER" id="PTHR13044">
    <property type="entry name" value="ACTIVATING TRANSCRIPTION FACTOR ATF 4/5"/>
    <property type="match status" value="1"/>
</dbReference>
<evidence type="ECO:0000256" key="6">
    <source>
        <dbReference type="SAM" id="MobiDB-lite"/>
    </source>
</evidence>
<dbReference type="AlphaFoldDB" id="A0AAE0KEA3"/>
<evidence type="ECO:0000256" key="4">
    <source>
        <dbReference type="ARBA" id="ARBA00023163"/>
    </source>
</evidence>
<reference evidence="8" key="1">
    <citation type="journal article" date="2023" name="Mol. Phylogenet. Evol.">
        <title>Genome-scale phylogeny and comparative genomics of the fungal order Sordariales.</title>
        <authorList>
            <person name="Hensen N."/>
            <person name="Bonometti L."/>
            <person name="Westerberg I."/>
            <person name="Brannstrom I.O."/>
            <person name="Guillou S."/>
            <person name="Cros-Aarteil S."/>
            <person name="Calhoun S."/>
            <person name="Haridas S."/>
            <person name="Kuo A."/>
            <person name="Mondo S."/>
            <person name="Pangilinan J."/>
            <person name="Riley R."/>
            <person name="LaButti K."/>
            <person name="Andreopoulos B."/>
            <person name="Lipzen A."/>
            <person name="Chen C."/>
            <person name="Yan M."/>
            <person name="Daum C."/>
            <person name="Ng V."/>
            <person name="Clum A."/>
            <person name="Steindorff A."/>
            <person name="Ohm R.A."/>
            <person name="Martin F."/>
            <person name="Silar P."/>
            <person name="Natvig D.O."/>
            <person name="Lalanne C."/>
            <person name="Gautier V."/>
            <person name="Ament-Velasquez S.L."/>
            <person name="Kruys A."/>
            <person name="Hutchinson M.I."/>
            <person name="Powell A.J."/>
            <person name="Barry K."/>
            <person name="Miller A.N."/>
            <person name="Grigoriev I.V."/>
            <person name="Debuchy R."/>
            <person name="Gladieux P."/>
            <person name="Hiltunen Thoren M."/>
            <person name="Johannesson H."/>
        </authorList>
    </citation>
    <scope>NUCLEOTIDE SEQUENCE</scope>
    <source>
        <strain evidence="8">CBS 232.78</strain>
    </source>
</reference>
<evidence type="ECO:0000256" key="3">
    <source>
        <dbReference type="ARBA" id="ARBA00023125"/>
    </source>
</evidence>
<dbReference type="Proteomes" id="UP001285441">
    <property type="component" value="Unassembled WGS sequence"/>
</dbReference>
<accession>A0AAE0KEA3</accession>
<dbReference type="Pfam" id="PF07716">
    <property type="entry name" value="bZIP_2"/>
    <property type="match status" value="1"/>
</dbReference>
<feature type="compositionally biased region" description="Polar residues" evidence="6">
    <location>
        <begin position="163"/>
        <end position="174"/>
    </location>
</feature>
<feature type="compositionally biased region" description="Polar residues" evidence="6">
    <location>
        <begin position="199"/>
        <end position="222"/>
    </location>
</feature>
<feature type="compositionally biased region" description="Low complexity" evidence="6">
    <location>
        <begin position="423"/>
        <end position="434"/>
    </location>
</feature>
<feature type="compositionally biased region" description="Basic and acidic residues" evidence="6">
    <location>
        <begin position="573"/>
        <end position="612"/>
    </location>
</feature>
<evidence type="ECO:0000313" key="8">
    <source>
        <dbReference type="EMBL" id="KAK3375138.1"/>
    </source>
</evidence>
<dbReference type="GO" id="GO:0005634">
    <property type="term" value="C:nucleus"/>
    <property type="evidence" value="ECO:0007669"/>
    <property type="project" value="UniProtKB-SubCell"/>
</dbReference>
<keyword evidence="3" id="KW-0238">DNA-binding</keyword>
<feature type="region of interest" description="Disordered" evidence="6">
    <location>
        <begin position="536"/>
        <end position="647"/>
    </location>
</feature>
<comment type="caution">
    <text evidence="8">The sequence shown here is derived from an EMBL/GenBank/DDBJ whole genome shotgun (WGS) entry which is preliminary data.</text>
</comment>
<organism evidence="8 9">
    <name type="scientific">Podospora didyma</name>
    <dbReference type="NCBI Taxonomy" id="330526"/>
    <lineage>
        <taxon>Eukaryota</taxon>
        <taxon>Fungi</taxon>
        <taxon>Dikarya</taxon>
        <taxon>Ascomycota</taxon>
        <taxon>Pezizomycotina</taxon>
        <taxon>Sordariomycetes</taxon>
        <taxon>Sordariomycetidae</taxon>
        <taxon>Sordariales</taxon>
        <taxon>Podosporaceae</taxon>
        <taxon>Podospora</taxon>
    </lineage>
</organism>
<keyword evidence="2" id="KW-0805">Transcription regulation</keyword>
<feature type="compositionally biased region" description="Polar residues" evidence="6">
    <location>
        <begin position="307"/>
        <end position="332"/>
    </location>
</feature>
<reference evidence="8" key="2">
    <citation type="submission" date="2023-06" db="EMBL/GenBank/DDBJ databases">
        <authorList>
            <consortium name="Lawrence Berkeley National Laboratory"/>
            <person name="Haridas S."/>
            <person name="Hensen N."/>
            <person name="Bonometti L."/>
            <person name="Westerberg I."/>
            <person name="Brannstrom I.O."/>
            <person name="Guillou S."/>
            <person name="Cros-Aarteil S."/>
            <person name="Calhoun S."/>
            <person name="Kuo A."/>
            <person name="Mondo S."/>
            <person name="Pangilinan J."/>
            <person name="Riley R."/>
            <person name="LaButti K."/>
            <person name="Andreopoulos B."/>
            <person name="Lipzen A."/>
            <person name="Chen C."/>
            <person name="Yanf M."/>
            <person name="Daum C."/>
            <person name="Ng V."/>
            <person name="Clum A."/>
            <person name="Steindorff A."/>
            <person name="Ohm R."/>
            <person name="Martin F."/>
            <person name="Silar P."/>
            <person name="Natvig D."/>
            <person name="Lalanne C."/>
            <person name="Gautier V."/>
            <person name="Ament-velasquez S.L."/>
            <person name="Kruys A."/>
            <person name="Hutchinson M.I."/>
            <person name="Powell A.J."/>
            <person name="Barry K."/>
            <person name="Miller A.N."/>
            <person name="Grigoriev I.V."/>
            <person name="Debuchy R."/>
            <person name="Gladieux P."/>
            <person name="Thoren M.H."/>
            <person name="Johannesson H."/>
        </authorList>
    </citation>
    <scope>NUCLEOTIDE SEQUENCE</scope>
    <source>
        <strain evidence="8">CBS 232.78</strain>
    </source>
</reference>
<feature type="compositionally biased region" description="Polar residues" evidence="6">
    <location>
        <begin position="620"/>
        <end position="630"/>
    </location>
</feature>
<evidence type="ECO:0000256" key="2">
    <source>
        <dbReference type="ARBA" id="ARBA00023015"/>
    </source>
</evidence>
<dbReference type="PANTHER" id="PTHR13044:SF14">
    <property type="entry name" value="CRYPTOCEPHAL, ISOFORM A"/>
    <property type="match status" value="1"/>
</dbReference>
<sequence length="647" mass="68888">MSGPLCCISSHRSSPQLLLRLLPAAPPRPSSYHAQLRPLNPSVTAALMSNPPWFFPLLLPQPGAASSIRAFDPGPGFQPTSTYVIARYEHSPCLSLDIDASVSLAIQAVPRWPQDPARSWAGANHQPSQSSTPAAGDPQHPGHHHDQGGTPSAGSGEDPASEASDSSYSRQCHSPQDHQREGVQVSMSQREPASRPASRHSSQSPVKDGASSPSSQRNSTYQDDSKVRPPHDPGGFPVAEGVGRGQQQLGTRTPGVRNILNSPGQRRLVAEASSSFQRHSVDEGAFQQAMGAARYRGGDGSPPRPFSQVSETPQTGNSHATTGSVPAGSNPSADRGSPSAASHPYPLGAARRMLTPKSPRAVSLSRAAMRTIEPQHLASLPPHAPRGGAPAHDGSPLGGPPGLAGPPHFHGPGTPSPYPPRPSSSLSRSLSNPTVSHGLPPTSPHEPLPAVSLGRELGGRTAYASGSPFATPLMSSRGPPGSGMMGEGRWGPGILGSLPPGVSGSRNLQITEGHQHLLTITPAHGEEILVPVDVHQASKQADEKRQRNAGASARFRQRKKEKEKEQQQGLQKLESRNRDLEKRNEELEHRNQELEQERDHYRNDRNRLREIVSRTPGINHKSSSSPTQFLRRSINVGATGEAKKDRS</sequence>
<dbReference type="GO" id="GO:0001228">
    <property type="term" value="F:DNA-binding transcription activator activity, RNA polymerase II-specific"/>
    <property type="evidence" value="ECO:0007669"/>
    <property type="project" value="TreeGrafter"/>
</dbReference>
<name>A0AAE0KEA3_9PEZI</name>
<comment type="subcellular location">
    <subcellularLocation>
        <location evidence="1">Nucleus</location>
    </subcellularLocation>
</comment>
<keyword evidence="9" id="KW-1185">Reference proteome</keyword>
<gene>
    <name evidence="8" type="ORF">B0H63DRAFT_526414</name>
</gene>
<evidence type="ECO:0000256" key="5">
    <source>
        <dbReference type="ARBA" id="ARBA00023242"/>
    </source>
</evidence>
<evidence type="ECO:0000259" key="7">
    <source>
        <dbReference type="PROSITE" id="PS50217"/>
    </source>
</evidence>
<feature type="region of interest" description="Disordered" evidence="6">
    <location>
        <begin position="115"/>
        <end position="507"/>
    </location>
</feature>
<feature type="compositionally biased region" description="Gly residues" evidence="6">
    <location>
        <begin position="480"/>
        <end position="494"/>
    </location>
</feature>
<keyword evidence="4" id="KW-0804">Transcription</keyword>
<proteinExistence type="predicted"/>